<keyword evidence="2" id="KW-0812">Transmembrane</keyword>
<evidence type="ECO:0000259" key="3">
    <source>
        <dbReference type="Pfam" id="PF05170"/>
    </source>
</evidence>
<evidence type="ECO:0000256" key="1">
    <source>
        <dbReference type="SAM" id="MobiDB-lite"/>
    </source>
</evidence>
<dbReference type="InterPro" id="IPR052894">
    <property type="entry name" value="AsmA-related"/>
</dbReference>
<keyword evidence="2" id="KW-0472">Membrane</keyword>
<feature type="region of interest" description="Disordered" evidence="1">
    <location>
        <begin position="128"/>
        <end position="147"/>
    </location>
</feature>
<dbReference type="EMBL" id="WODC01000006">
    <property type="protein sequence ID" value="MUM78026.1"/>
    <property type="molecule type" value="Genomic_DNA"/>
</dbReference>
<dbReference type="AlphaFoldDB" id="A0A7K1KPK6"/>
<accession>A0A7K1KPK6</accession>
<keyword evidence="5" id="KW-1185">Reference proteome</keyword>
<dbReference type="Pfam" id="PF05170">
    <property type="entry name" value="AsmA"/>
    <property type="match status" value="2"/>
</dbReference>
<keyword evidence="2" id="KW-1133">Transmembrane helix</keyword>
<dbReference type="InterPro" id="IPR007844">
    <property type="entry name" value="AsmA"/>
</dbReference>
<dbReference type="Proteomes" id="UP000461162">
    <property type="component" value="Unassembled WGS sequence"/>
</dbReference>
<evidence type="ECO:0000313" key="5">
    <source>
        <dbReference type="Proteomes" id="UP000461162"/>
    </source>
</evidence>
<proteinExistence type="predicted"/>
<gene>
    <name evidence="4" type="ORF">GKC30_10305</name>
</gene>
<feature type="transmembrane region" description="Helical" evidence="2">
    <location>
        <begin position="7"/>
        <end position="30"/>
    </location>
</feature>
<evidence type="ECO:0000256" key="2">
    <source>
        <dbReference type="SAM" id="Phobius"/>
    </source>
</evidence>
<sequence>MNKLAKVGIVGAVVAASLAALVLGVFFITFDINNYQGVIARMVAEKTGRELSFGGDISLTLFPRLGVCMENVSLSDAPGFGDGPMATVGTARLDVCPLSLVSGKVRFGHLDIQRASVALRRDPSGRTNWDDLTSRAAMPGSAAERRAGGGEAADGLLVLEIEGVSVTDSSLAWIDRAGGASVSLSDVSLTTGTIVRGAPFGVSFQGAVCVEDTELAGTLEVSAAAAFPADLPRVDFTDATLRAVLTGAAVPGSRAGILVRAESASVELRGSGQAGHTLRVDGLTVSGYGVTARASGSVTGVGSAARLTASVGVDPFAVRQTLAALGMDAPRMADPAALSRAGATAALVVDAGGFDVRELEAVIDDTAVSGSFSRREREGSARYVLRLAITSLDLDRYLPLSKAERPGPPPAEEGLRDAVPLMDVAWLRGLSLDLEATVQSLRFGGVRMTDVQAAAGARHGLVRISPVKAALYGGQAALGLTVNAVSDHPASDLIVGVERVDVCGLSRDAWGGGEYQGVLTLNAALGCQGTRREAMLRSMNGRFTLGLSDGVFPGVDLMGLARTAQERRAQGQGSVEAADTDSTRFGSITATGVVSNGVLRSRDLEVKAPGLRADGQGSVDLPSGRIDSLIKVKLVPTAQGQGGRSSDNLYGVMVPIRVTGTVEHPRYRVSIQEYIRVLGGAVLDTAESVVEGVSGVLKDVGKAIVGGEETREGGADGKRSFFGLF</sequence>
<name>A0A7K1KPK6_9BACT</name>
<dbReference type="RefSeq" id="WP_155934642.1">
    <property type="nucleotide sequence ID" value="NZ_WODC01000006.1"/>
</dbReference>
<dbReference type="PANTHER" id="PTHR30441:SF4">
    <property type="entry name" value="PROTEIN ASMA"/>
    <property type="match status" value="1"/>
</dbReference>
<organism evidence="4 5">
    <name type="scientific">Pseudodesulfovibrio alkaliphilus</name>
    <dbReference type="NCBI Taxonomy" id="2661613"/>
    <lineage>
        <taxon>Bacteria</taxon>
        <taxon>Pseudomonadati</taxon>
        <taxon>Thermodesulfobacteriota</taxon>
        <taxon>Desulfovibrionia</taxon>
        <taxon>Desulfovibrionales</taxon>
        <taxon>Desulfovibrionaceae</taxon>
    </lineage>
</organism>
<dbReference type="GO" id="GO:0090313">
    <property type="term" value="P:regulation of protein targeting to membrane"/>
    <property type="evidence" value="ECO:0007669"/>
    <property type="project" value="TreeGrafter"/>
</dbReference>
<protein>
    <submittedName>
        <fullName evidence="4">AsmA family protein</fullName>
    </submittedName>
</protein>
<reference evidence="4 5" key="1">
    <citation type="submission" date="2019-11" db="EMBL/GenBank/DDBJ databases">
        <title>Pseudodesulfovibrio alkaliphilus, sp. nov., an alkaliphilic sulfate-reducing bacteria from mud volcano of Taman peninsula, Russia.</title>
        <authorList>
            <person name="Frolova A."/>
            <person name="Merkel A.Y."/>
            <person name="Slobodkin A.I."/>
        </authorList>
    </citation>
    <scope>NUCLEOTIDE SEQUENCE [LARGE SCALE GENOMIC DNA]</scope>
    <source>
        <strain evidence="4 5">F-1</strain>
    </source>
</reference>
<feature type="domain" description="AsmA" evidence="3">
    <location>
        <begin position="11"/>
        <end position="208"/>
    </location>
</feature>
<feature type="domain" description="AsmA" evidence="3">
    <location>
        <begin position="424"/>
        <end position="604"/>
    </location>
</feature>
<comment type="caution">
    <text evidence="4">The sequence shown here is derived from an EMBL/GenBank/DDBJ whole genome shotgun (WGS) entry which is preliminary data.</text>
</comment>
<evidence type="ECO:0000313" key="4">
    <source>
        <dbReference type="EMBL" id="MUM78026.1"/>
    </source>
</evidence>
<dbReference type="GO" id="GO:0005886">
    <property type="term" value="C:plasma membrane"/>
    <property type="evidence" value="ECO:0007669"/>
    <property type="project" value="TreeGrafter"/>
</dbReference>
<dbReference type="PANTHER" id="PTHR30441">
    <property type="entry name" value="DUF748 DOMAIN-CONTAINING PROTEIN"/>
    <property type="match status" value="1"/>
</dbReference>